<sequence length="109" mass="12047">MKDPVFEHSVRQGDNHDKDMFIDRNDFNFFNGCGFGGGSRHNGSIVGNITYYVGCMFHYTLKLAHPGDHGALQIFHFLHGKPVAPHEEIHVKTVSLMGGNPPGRSVGLL</sequence>
<gene>
    <name evidence="1" type="ORF">SDC9_196399</name>
</gene>
<comment type="caution">
    <text evidence="1">The sequence shown here is derived from an EMBL/GenBank/DDBJ whole genome shotgun (WGS) entry which is preliminary data.</text>
</comment>
<reference evidence="1" key="1">
    <citation type="submission" date="2019-08" db="EMBL/GenBank/DDBJ databases">
        <authorList>
            <person name="Kucharzyk K."/>
            <person name="Murdoch R.W."/>
            <person name="Higgins S."/>
            <person name="Loffler F."/>
        </authorList>
    </citation>
    <scope>NUCLEOTIDE SEQUENCE</scope>
</reference>
<protein>
    <submittedName>
        <fullName evidence="1">Uncharacterized protein</fullName>
    </submittedName>
</protein>
<dbReference type="AlphaFoldDB" id="A0A645IC24"/>
<accession>A0A645IC24</accession>
<proteinExistence type="predicted"/>
<organism evidence="1">
    <name type="scientific">bioreactor metagenome</name>
    <dbReference type="NCBI Taxonomy" id="1076179"/>
    <lineage>
        <taxon>unclassified sequences</taxon>
        <taxon>metagenomes</taxon>
        <taxon>ecological metagenomes</taxon>
    </lineage>
</organism>
<name>A0A645IC24_9ZZZZ</name>
<evidence type="ECO:0000313" key="1">
    <source>
        <dbReference type="EMBL" id="MPN48787.1"/>
    </source>
</evidence>
<dbReference type="EMBL" id="VSSQ01111420">
    <property type="protein sequence ID" value="MPN48787.1"/>
    <property type="molecule type" value="Genomic_DNA"/>
</dbReference>